<dbReference type="InterPro" id="IPR024997">
    <property type="entry name" value="DUF3892"/>
</dbReference>
<comment type="caution">
    <text evidence="1">The sequence shown here is derived from an EMBL/GenBank/DDBJ whole genome shotgun (WGS) entry which is preliminary data.</text>
</comment>
<organism evidence="1 2">
    <name type="scientific">Chitinophaga eiseniae</name>
    <dbReference type="NCBI Taxonomy" id="634771"/>
    <lineage>
        <taxon>Bacteria</taxon>
        <taxon>Pseudomonadati</taxon>
        <taxon>Bacteroidota</taxon>
        <taxon>Chitinophagia</taxon>
        <taxon>Chitinophagales</taxon>
        <taxon>Chitinophagaceae</taxon>
        <taxon>Chitinophaga</taxon>
    </lineage>
</organism>
<dbReference type="Proteomes" id="UP000552864">
    <property type="component" value="Unassembled WGS sequence"/>
</dbReference>
<sequence length="96" mass="10953">MTTYQVACINKRDSHYDDHERISHIGGITDDGFRWKLTEDDAIRSIEQGKCQFFVRVNGQSVDVIIALHDNRKYLKTTSDGYSPNNLLHLPECPGS</sequence>
<gene>
    <name evidence="1" type="ORF">HGH91_27020</name>
</gene>
<evidence type="ECO:0000313" key="2">
    <source>
        <dbReference type="Proteomes" id="UP000552864"/>
    </source>
</evidence>
<name>A0A847SV65_9BACT</name>
<proteinExistence type="predicted"/>
<dbReference type="AlphaFoldDB" id="A0A847SV65"/>
<reference evidence="1 2" key="1">
    <citation type="submission" date="2020-04" db="EMBL/GenBank/DDBJ databases">
        <authorList>
            <person name="Yin C."/>
        </authorList>
    </citation>
    <scope>NUCLEOTIDE SEQUENCE [LARGE SCALE GENOMIC DNA]</scope>
    <source>
        <strain evidence="1 2">Ak56</strain>
    </source>
</reference>
<protein>
    <submittedName>
        <fullName evidence="1">DUF3892 domain-containing protein</fullName>
    </submittedName>
</protein>
<dbReference type="EMBL" id="JABAHZ010000009">
    <property type="protein sequence ID" value="NLR82298.1"/>
    <property type="molecule type" value="Genomic_DNA"/>
</dbReference>
<keyword evidence="2" id="KW-1185">Reference proteome</keyword>
<evidence type="ECO:0000313" key="1">
    <source>
        <dbReference type="EMBL" id="NLR82298.1"/>
    </source>
</evidence>
<accession>A0A847SV65</accession>
<dbReference type="Pfam" id="PF13031">
    <property type="entry name" value="DUF3892"/>
    <property type="match status" value="1"/>
</dbReference>
<dbReference type="RefSeq" id="WP_168742252.1">
    <property type="nucleotide sequence ID" value="NZ_JABAHZ010000009.1"/>
</dbReference>